<feature type="compositionally biased region" description="Basic and acidic residues" evidence="6">
    <location>
        <begin position="137"/>
        <end position="152"/>
    </location>
</feature>
<dbReference type="GO" id="GO:0032259">
    <property type="term" value="P:methylation"/>
    <property type="evidence" value="ECO:0007669"/>
    <property type="project" value="UniProtKB-KW"/>
</dbReference>
<evidence type="ECO:0000256" key="6">
    <source>
        <dbReference type="SAM" id="MobiDB-lite"/>
    </source>
</evidence>
<dbReference type="GO" id="GO:0008270">
    <property type="term" value="F:zinc ion binding"/>
    <property type="evidence" value="ECO:0007669"/>
    <property type="project" value="InterPro"/>
</dbReference>
<dbReference type="Pfam" id="PF21533">
    <property type="entry name" value="EHMT1-2_CRR"/>
    <property type="match status" value="1"/>
</dbReference>
<dbReference type="PROSITE" id="PS50867">
    <property type="entry name" value="PRE_SET"/>
    <property type="match status" value="1"/>
</dbReference>
<dbReference type="GO" id="GO:0000785">
    <property type="term" value="C:chromatin"/>
    <property type="evidence" value="ECO:0007669"/>
    <property type="project" value="TreeGrafter"/>
</dbReference>
<dbReference type="PANTHER" id="PTHR46307:SF4">
    <property type="entry name" value="G9A, ISOFORM B"/>
    <property type="match status" value="1"/>
</dbReference>
<feature type="compositionally biased region" description="Low complexity" evidence="6">
    <location>
        <begin position="45"/>
        <end position="57"/>
    </location>
</feature>
<keyword evidence="2" id="KW-0158">Chromosome</keyword>
<dbReference type="CDD" id="cd20905">
    <property type="entry name" value="EHMT_ZBD"/>
    <property type="match status" value="1"/>
</dbReference>
<feature type="region of interest" description="Disordered" evidence="6">
    <location>
        <begin position="39"/>
        <end position="341"/>
    </location>
</feature>
<dbReference type="SMART" id="SM00317">
    <property type="entry name" value="SET"/>
    <property type="match status" value="1"/>
</dbReference>
<feature type="compositionally biased region" description="Low complexity" evidence="6">
    <location>
        <begin position="393"/>
        <end position="411"/>
    </location>
</feature>
<dbReference type="PROSITE" id="PS50297">
    <property type="entry name" value="ANK_REP_REGION"/>
    <property type="match status" value="2"/>
</dbReference>
<feature type="domain" description="Pre-SET" evidence="8">
    <location>
        <begin position="1377"/>
        <end position="1441"/>
    </location>
</feature>
<dbReference type="InterPro" id="IPR002110">
    <property type="entry name" value="Ankyrin_rpt"/>
</dbReference>
<feature type="compositionally biased region" description="Polar residues" evidence="6">
    <location>
        <begin position="58"/>
        <end position="67"/>
    </location>
</feature>
<keyword evidence="3 9" id="KW-0489">Methyltransferase</keyword>
<feature type="compositionally biased region" description="Polar residues" evidence="6">
    <location>
        <begin position="718"/>
        <end position="739"/>
    </location>
</feature>
<evidence type="ECO:0000313" key="9">
    <source>
        <dbReference type="EMBL" id="JAB56237.1"/>
    </source>
</evidence>
<dbReference type="Pfam" id="PF00023">
    <property type="entry name" value="Ank"/>
    <property type="match status" value="2"/>
</dbReference>
<feature type="repeat" description="ANK" evidence="5">
    <location>
        <begin position="1223"/>
        <end position="1255"/>
    </location>
</feature>
<dbReference type="EMBL" id="GANO01003634">
    <property type="protein sequence ID" value="JAB56237.1"/>
    <property type="molecule type" value="mRNA"/>
</dbReference>
<feature type="non-terminal residue" evidence="9">
    <location>
        <position position="1"/>
    </location>
</feature>
<feature type="compositionally biased region" description="Low complexity" evidence="6">
    <location>
        <begin position="584"/>
        <end position="611"/>
    </location>
</feature>
<keyword evidence="5" id="KW-0040">ANK repeat</keyword>
<feature type="compositionally biased region" description="Polar residues" evidence="6">
    <location>
        <begin position="294"/>
        <end position="304"/>
    </location>
</feature>
<dbReference type="Gene3D" id="2.170.270.10">
    <property type="entry name" value="SET domain"/>
    <property type="match status" value="1"/>
</dbReference>
<comment type="subcellular location">
    <subcellularLocation>
        <location evidence="1">Chromosome</location>
    </subcellularLocation>
</comment>
<feature type="compositionally biased region" description="Basic and acidic residues" evidence="6">
    <location>
        <begin position="494"/>
        <end position="514"/>
    </location>
</feature>
<evidence type="ECO:0000256" key="5">
    <source>
        <dbReference type="PROSITE-ProRule" id="PRU00023"/>
    </source>
</evidence>
<feature type="compositionally biased region" description="Polar residues" evidence="6">
    <location>
        <begin position="515"/>
        <end position="529"/>
    </location>
</feature>
<dbReference type="InterPro" id="IPR047762">
    <property type="entry name" value="EHMT_CRR"/>
</dbReference>
<evidence type="ECO:0000259" key="8">
    <source>
        <dbReference type="PROSITE" id="PS50867"/>
    </source>
</evidence>
<dbReference type="SUPFAM" id="SSF48403">
    <property type="entry name" value="Ankyrin repeat"/>
    <property type="match status" value="1"/>
</dbReference>
<dbReference type="Pfam" id="PF05033">
    <property type="entry name" value="Pre-SET"/>
    <property type="match status" value="1"/>
</dbReference>
<protein>
    <submittedName>
        <fullName evidence="9">Putative histone-lysine n-methyltransferase ehmt2</fullName>
    </submittedName>
</protein>
<feature type="region of interest" description="Disordered" evidence="6">
    <location>
        <begin position="584"/>
        <end position="623"/>
    </location>
</feature>
<dbReference type="CDD" id="cd10543">
    <property type="entry name" value="SET_EHMT"/>
    <property type="match status" value="1"/>
</dbReference>
<keyword evidence="4" id="KW-0949">S-adenosyl-L-methionine</keyword>
<evidence type="ECO:0000256" key="2">
    <source>
        <dbReference type="ARBA" id="ARBA00022454"/>
    </source>
</evidence>
<feature type="compositionally biased region" description="Basic and acidic residues" evidence="6">
    <location>
        <begin position="190"/>
        <end position="203"/>
    </location>
</feature>
<feature type="compositionally biased region" description="Acidic residues" evidence="6">
    <location>
        <begin position="678"/>
        <end position="692"/>
    </location>
</feature>
<feature type="region of interest" description="Disordered" evidence="6">
    <location>
        <begin position="671"/>
        <end position="692"/>
    </location>
</feature>
<feature type="compositionally biased region" description="Polar residues" evidence="6">
    <location>
        <begin position="760"/>
        <end position="775"/>
    </location>
</feature>
<dbReference type="PROSITE" id="PS50280">
    <property type="entry name" value="SET"/>
    <property type="match status" value="1"/>
</dbReference>
<dbReference type="InterPro" id="IPR036770">
    <property type="entry name" value="Ankyrin_rpt-contain_sf"/>
</dbReference>
<dbReference type="InterPro" id="IPR001214">
    <property type="entry name" value="SET_dom"/>
</dbReference>
<organism evidence="9">
    <name type="scientific">Corethrella appendiculata</name>
    <dbReference type="NCBI Taxonomy" id="1370023"/>
    <lineage>
        <taxon>Eukaryota</taxon>
        <taxon>Metazoa</taxon>
        <taxon>Ecdysozoa</taxon>
        <taxon>Arthropoda</taxon>
        <taxon>Hexapoda</taxon>
        <taxon>Insecta</taxon>
        <taxon>Pterygota</taxon>
        <taxon>Neoptera</taxon>
        <taxon>Endopterygota</taxon>
        <taxon>Diptera</taxon>
        <taxon>Nematocera</taxon>
        <taxon>Culicoidea</taxon>
        <taxon>Chaoboridae</taxon>
        <taxon>Corethrella</taxon>
    </lineage>
</organism>
<accession>W4VRE3</accession>
<feature type="compositionally biased region" description="Polar residues" evidence="6">
    <location>
        <begin position="317"/>
        <end position="330"/>
    </location>
</feature>
<dbReference type="SMART" id="SM00468">
    <property type="entry name" value="PreSET"/>
    <property type="match status" value="1"/>
</dbReference>
<feature type="region of interest" description="Disordered" evidence="6">
    <location>
        <begin position="710"/>
        <end position="775"/>
    </location>
</feature>
<evidence type="ECO:0000256" key="4">
    <source>
        <dbReference type="ARBA" id="ARBA00022691"/>
    </source>
</evidence>
<evidence type="ECO:0000256" key="1">
    <source>
        <dbReference type="ARBA" id="ARBA00004286"/>
    </source>
</evidence>
<feature type="compositionally biased region" description="Basic and acidic residues" evidence="6">
    <location>
        <begin position="230"/>
        <end position="240"/>
    </location>
</feature>
<dbReference type="SUPFAM" id="SSF82199">
    <property type="entry name" value="SET domain"/>
    <property type="match status" value="1"/>
</dbReference>
<feature type="domain" description="SET" evidence="7">
    <location>
        <begin position="1444"/>
        <end position="1560"/>
    </location>
</feature>
<feature type="compositionally biased region" description="Basic and acidic residues" evidence="6">
    <location>
        <begin position="256"/>
        <end position="267"/>
    </location>
</feature>
<dbReference type="PANTHER" id="PTHR46307">
    <property type="entry name" value="G9A, ISOFORM B"/>
    <property type="match status" value="1"/>
</dbReference>
<dbReference type="SMART" id="SM00248">
    <property type="entry name" value="ANK"/>
    <property type="match status" value="6"/>
</dbReference>
<feature type="compositionally biased region" description="Polar residues" evidence="6">
    <location>
        <begin position="241"/>
        <end position="252"/>
    </location>
</feature>
<dbReference type="GO" id="GO:0000122">
    <property type="term" value="P:negative regulation of transcription by RNA polymerase II"/>
    <property type="evidence" value="ECO:0007669"/>
    <property type="project" value="TreeGrafter"/>
</dbReference>
<feature type="repeat" description="ANK" evidence="5">
    <location>
        <begin position="1114"/>
        <end position="1146"/>
    </location>
</feature>
<evidence type="ECO:0000259" key="7">
    <source>
        <dbReference type="PROSITE" id="PS50280"/>
    </source>
</evidence>
<feature type="compositionally biased region" description="Pro residues" evidence="6">
    <location>
        <begin position="612"/>
        <end position="622"/>
    </location>
</feature>
<dbReference type="PROSITE" id="PS50088">
    <property type="entry name" value="ANK_REPEAT"/>
    <property type="match status" value="4"/>
</dbReference>
<feature type="compositionally biased region" description="Low complexity" evidence="6">
    <location>
        <begin position="162"/>
        <end position="174"/>
    </location>
</feature>
<feature type="compositionally biased region" description="Low complexity" evidence="6">
    <location>
        <begin position="354"/>
        <end position="375"/>
    </location>
</feature>
<feature type="repeat" description="ANK" evidence="5">
    <location>
        <begin position="1256"/>
        <end position="1288"/>
    </location>
</feature>
<feature type="repeat" description="ANK" evidence="5">
    <location>
        <begin position="1190"/>
        <end position="1222"/>
    </location>
</feature>
<name>W4VRE3_9DIPT</name>
<dbReference type="InterPro" id="IPR043550">
    <property type="entry name" value="EHMT1/EHMT2"/>
</dbReference>
<feature type="compositionally biased region" description="Basic and acidic residues" evidence="6">
    <location>
        <begin position="274"/>
        <end position="283"/>
    </location>
</feature>
<dbReference type="Pfam" id="PF00856">
    <property type="entry name" value="SET"/>
    <property type="match status" value="1"/>
</dbReference>
<dbReference type="InterPro" id="IPR046341">
    <property type="entry name" value="SET_dom_sf"/>
</dbReference>
<dbReference type="Pfam" id="PF12796">
    <property type="entry name" value="Ank_2"/>
    <property type="match status" value="1"/>
</dbReference>
<dbReference type="InterPro" id="IPR007728">
    <property type="entry name" value="Pre-SET_dom"/>
</dbReference>
<keyword evidence="9" id="KW-0808">Transferase</keyword>
<proteinExistence type="evidence at transcript level"/>
<dbReference type="GO" id="GO:0046974">
    <property type="term" value="F:histone H3K9 methyltransferase activity"/>
    <property type="evidence" value="ECO:0007669"/>
    <property type="project" value="TreeGrafter"/>
</dbReference>
<dbReference type="GO" id="GO:0005634">
    <property type="term" value="C:nucleus"/>
    <property type="evidence" value="ECO:0007669"/>
    <property type="project" value="InterPro"/>
</dbReference>
<evidence type="ECO:0000256" key="3">
    <source>
        <dbReference type="ARBA" id="ARBA00022603"/>
    </source>
</evidence>
<dbReference type="GO" id="GO:0002039">
    <property type="term" value="F:p53 binding"/>
    <property type="evidence" value="ECO:0007669"/>
    <property type="project" value="InterPro"/>
</dbReference>
<reference evidence="9" key="1">
    <citation type="journal article" date="2014" name="Insect Biochem. Mol. Biol.">
        <title>An insight into the sialome of the frog biting fly, Corethrella appendiculata.</title>
        <authorList>
            <person name="Ribeiro J.M.C."/>
            <person name="Chagas A.C."/>
            <person name="Pham V.M."/>
            <person name="Lounibos L.P."/>
            <person name="Calvo E."/>
        </authorList>
    </citation>
    <scope>NUCLEOTIDE SEQUENCE</scope>
    <source>
        <tissue evidence="9">Salivary glands</tissue>
    </source>
</reference>
<sequence>LIESMSTAFNNNDTTTTAIVNISDDKTLKWRNLHNNQFASKDKQQSQQQQQQQQQQQKEQATNTNVGGVSRRSQRHKQDDPSTSTSGNEMDGGNISGRISRRSKRFRNDANENDEQNIEDLNKSNTNNAATTAVSEEIPKKEMKTETSETKPSESLTNEENTTQPQQPSTSSPTNKKSDDDKRTKNKITKTIDKSDRNLRSKNIDLNLSSSSNEEKSQQKSTNENLNTRNNDEVTVHDDVNNSNKKSSQLENSDGLEEKKIAEESNKNECVSETGKDDKEIEKRKRGRKRGVKLTTSQQETNESLNEKPKRGRRRLNQSNENNEQKTTLSKPIKIEENISDTSKPRLLLTIKQSTSEQLPSPSSSSTSSATATGSKVQRKRGRKPKNTENDLSSISTGTTTTQSATAAKSAAVKRSLRMSRDGSEGILASAIARREKNDAAGPQTRLSRPIKLTAKMLANEELRYGFEIQNNVRLSLSSENLDMDGSTSIADVTPKKELKSPQEEGEKFFHEPKTTSSHAPHTKTNSQKKQQHHHQEITANESTTTHVIAPQTEIIKIESITPAHVLAESSIVVVDEPQKSLSYSLSSSSTASSSSSLISSSSSQPTSIIIPAPPPKKPCPDPQQFLNEIKQSKIGLNRSPEDNKKLNRRQQKRLLKMKEKHFHMLGLKKASTRYDDDSQTESDELSDENEEFIPNKKIIEVGKPGVTLRLRNHRPDNSSSIHHLQINSETASTAPTKNENNKKPLTPTRPGRKRKTNDDNVTTAPPTSAVSITNVTIAPKQKPIFEQQQNHLQLNHTPEVTITPATPSNNISAKSIISELHHQQQQQPQKSMVEIPCNLICFCKQRSKYFVKRTKERSYCTAVDDIDKQMVGCCTELSEDLLNLLRPSLRVTYMILCTSHRKRLRSHNCCAGCGIFCTQGDFIICSNKHLFHRDCADKFVLNTPKSSVSNYSCPTLVLKCPHCGVDAPDSDYRVTMKCQQAPVFLPYQRSFNKPAKMIVPSNSNNSKNKFLENMEILIPKNILDILVEANNRLKQQEPKIFSVKDFFYAAYNNNDENKVAEIVASGFDLTTPFREFHNGTCLHFVANFGSLIMAYLLLCRANSVEFLNIFDRELRTAIMCAVLGGKNDILKLLIHCGADVTLKGPDGMTVLHLAAKLGNTIAAKIILDYYRENFTTKKLHTFLNTVDDGRWTALVWAAENRHKDIVNYLISLGADVNVCDLENNTALHWAALSGCIDTIYPLLISTCDVNIQNNHGDTPLHIACRQSFTNICLLLISHGANLQIKNMTNETPYDGIQDENSECLKILRLNVEMRRLTGCVEKRIICSDASNGREKYPIQIVQNEDSDEISPDFKYITKNILLQNNIQIDTRISQMRVCSCSDNCISESCQCGQISIQHWYTYDGKLINEFNYDEPPMIFECNDVCGCNKLLCKNRIVQNGIKYQMQIFECKDKSKGWGVKSLVKIPKGSFVAEYTGEILTDLEADRRTDDSYFFDLGASEHCIDANFYGNVSRFFNHSCESNVVPVRVYFEHQDLRFPKIAFFASRDIEIDEEISFDYGDKFWSVKCKQFTCLCRSVKCRYSATVLSSLPSTSKSLGITPIIIQQQPFLHSTPLSTSSSATTTLSLITSTPTGSTTQLLQQFQRL</sequence>
<feature type="region of interest" description="Disordered" evidence="6">
    <location>
        <begin position="354"/>
        <end position="423"/>
    </location>
</feature>
<feature type="region of interest" description="Disordered" evidence="6">
    <location>
        <begin position="484"/>
        <end position="546"/>
    </location>
</feature>
<dbReference type="Gene3D" id="1.25.40.20">
    <property type="entry name" value="Ankyrin repeat-containing domain"/>
    <property type="match status" value="2"/>
</dbReference>